<gene>
    <name evidence="5" type="ordered locus">Spico_1509</name>
</gene>
<dbReference type="SUPFAM" id="SSF55594">
    <property type="entry name" value="HPr-like"/>
    <property type="match status" value="1"/>
</dbReference>
<dbReference type="Gene3D" id="3.30.1340.10">
    <property type="entry name" value="HPr-like"/>
    <property type="match status" value="1"/>
</dbReference>
<reference evidence="5 6" key="2">
    <citation type="journal article" date="2012" name="Stand. Genomic Sci.">
        <title>Complete genome sequence of the termite hindgut bacterium Spirochaeta coccoides type strain (SPN1(T)), reclassification in the genus Sphaerochaeta as Sphaerochaeta coccoides comb. nov. and emendations of the family Spirochaetaceae and the genus Sphaerochaeta.</title>
        <authorList>
            <person name="Abt B."/>
            <person name="Han C."/>
            <person name="Scheuner C."/>
            <person name="Lu M."/>
            <person name="Lapidus A."/>
            <person name="Nolan M."/>
            <person name="Lucas S."/>
            <person name="Hammon N."/>
            <person name="Deshpande S."/>
            <person name="Cheng J.F."/>
            <person name="Tapia R."/>
            <person name="Goodwin L.A."/>
            <person name="Pitluck S."/>
            <person name="Liolios K."/>
            <person name="Pagani I."/>
            <person name="Ivanova N."/>
            <person name="Mavromatis K."/>
            <person name="Mikhailova N."/>
            <person name="Huntemann M."/>
            <person name="Pati A."/>
            <person name="Chen A."/>
            <person name="Palaniappan K."/>
            <person name="Land M."/>
            <person name="Hauser L."/>
            <person name="Brambilla E.M."/>
            <person name="Rohde M."/>
            <person name="Spring S."/>
            <person name="Gronow S."/>
            <person name="Goker M."/>
            <person name="Woyke T."/>
            <person name="Bristow J."/>
            <person name="Eisen J.A."/>
            <person name="Markowitz V."/>
            <person name="Hugenholtz P."/>
            <person name="Kyrpides N.C."/>
            <person name="Klenk H.P."/>
            <person name="Detter J.C."/>
        </authorList>
    </citation>
    <scope>NUCLEOTIDE SEQUENCE [LARGE SCALE GENOMIC DNA]</scope>
    <source>
        <strain evidence="6">ATCC BAA-1237 / DSM 17374 / SPN1</strain>
    </source>
</reference>
<dbReference type="KEGG" id="scc:Spico_1509"/>
<dbReference type="EMBL" id="CP002659">
    <property type="protein sequence ID" value="AEC02712.1"/>
    <property type="molecule type" value="Genomic_DNA"/>
</dbReference>
<comment type="function">
    <text evidence="1">General (non sugar-specific) component of the phosphoenolpyruvate-dependent sugar phosphotransferase system (sugar PTS). This major carbohydrate active-transport system catalyzes the phosphorylation of incoming sugar substrates concomitantly with their translocation across the cell membrane. The phosphoryl group from phosphoenolpyruvate (PEP) is transferred to the phosphoryl carrier protein HPr by enzyme I. Phospho-HPr then transfers it to the PTS EIIA domain.</text>
</comment>
<dbReference type="InterPro" id="IPR035895">
    <property type="entry name" value="HPr-like_sf"/>
</dbReference>
<feature type="domain" description="HPr" evidence="4">
    <location>
        <begin position="1"/>
        <end position="85"/>
    </location>
</feature>
<evidence type="ECO:0000256" key="3">
    <source>
        <dbReference type="ARBA" id="ARBA00022597"/>
    </source>
</evidence>
<dbReference type="PANTHER" id="PTHR33705:SF1">
    <property type="entry name" value="PHOSPHOCARRIER PROTEIN HPR"/>
    <property type="match status" value="1"/>
</dbReference>
<dbReference type="eggNOG" id="COG1925">
    <property type="taxonomic scope" value="Bacteria"/>
</dbReference>
<proteinExistence type="predicted"/>
<dbReference type="PANTHER" id="PTHR33705">
    <property type="entry name" value="PHOSPHOCARRIER PROTEIN HPR"/>
    <property type="match status" value="1"/>
</dbReference>
<evidence type="ECO:0000256" key="1">
    <source>
        <dbReference type="ARBA" id="ARBA00003681"/>
    </source>
</evidence>
<evidence type="ECO:0000313" key="6">
    <source>
        <dbReference type="Proteomes" id="UP000007939"/>
    </source>
</evidence>
<dbReference type="CDD" id="cd00367">
    <property type="entry name" value="PTS-HPr_like"/>
    <property type="match status" value="1"/>
</dbReference>
<keyword evidence="3" id="KW-0762">Sugar transport</keyword>
<dbReference type="Proteomes" id="UP000007939">
    <property type="component" value="Chromosome"/>
</dbReference>
<organism evidence="5 6">
    <name type="scientific">Parasphaerochaeta coccoides (strain ATCC BAA-1237 / DSM 17374 / SPN1)</name>
    <name type="common">Sphaerochaeta coccoides</name>
    <dbReference type="NCBI Taxonomy" id="760011"/>
    <lineage>
        <taxon>Bacteria</taxon>
        <taxon>Pseudomonadati</taxon>
        <taxon>Spirochaetota</taxon>
        <taxon>Spirochaetia</taxon>
        <taxon>Spirochaetales</taxon>
        <taxon>Sphaerochaetaceae</taxon>
        <taxon>Parasphaerochaeta</taxon>
    </lineage>
</organism>
<reference evidence="6" key="1">
    <citation type="submission" date="2011-04" db="EMBL/GenBank/DDBJ databases">
        <title>The complete genome of Spirochaeta coccoides DSM 17374.</title>
        <authorList>
            <person name="Lucas S."/>
            <person name="Copeland A."/>
            <person name="Lapidus A."/>
            <person name="Bruce D."/>
            <person name="Goodwin L."/>
            <person name="Pitluck S."/>
            <person name="Peters L."/>
            <person name="Kyrpides N."/>
            <person name="Mavromatis K."/>
            <person name="Pagani I."/>
            <person name="Ivanova N."/>
            <person name="Ovchinnikova G."/>
            <person name="Lu M."/>
            <person name="Detter J.C."/>
            <person name="Tapia R."/>
            <person name="Han C."/>
            <person name="Land M."/>
            <person name="Hauser L."/>
            <person name="Markowitz V."/>
            <person name="Cheng J.-F."/>
            <person name="Hugenholtz P."/>
            <person name="Woyke T."/>
            <person name="Wu D."/>
            <person name="Spring S."/>
            <person name="Schroeder M."/>
            <person name="Brambilla E."/>
            <person name="Klenk H.-P."/>
            <person name="Eisen J.A."/>
        </authorList>
    </citation>
    <scope>NUCLEOTIDE SEQUENCE [LARGE SCALE GENOMIC DNA]</scope>
    <source>
        <strain evidence="6">ATCC BAA-1237 / DSM 17374 / SPN1</strain>
    </source>
</reference>
<dbReference type="Pfam" id="PF00381">
    <property type="entry name" value="PTS-HPr"/>
    <property type="match status" value="1"/>
</dbReference>
<keyword evidence="3" id="KW-0813">Transport</keyword>
<evidence type="ECO:0000259" key="4">
    <source>
        <dbReference type="PROSITE" id="PS51350"/>
    </source>
</evidence>
<dbReference type="PROSITE" id="PS51350">
    <property type="entry name" value="PTS_HPR_DOM"/>
    <property type="match status" value="1"/>
</dbReference>
<name>F4GIU4_PARC1</name>
<dbReference type="HOGENOM" id="CLU_136230_2_0_12"/>
<dbReference type="NCBIfam" id="TIGR01003">
    <property type="entry name" value="PTS_HPr_family"/>
    <property type="match status" value="1"/>
</dbReference>
<keyword evidence="6" id="KW-1185">Reference proteome</keyword>
<dbReference type="OrthoDB" id="350754at2"/>
<evidence type="ECO:0000256" key="2">
    <source>
        <dbReference type="ARBA" id="ARBA00020422"/>
    </source>
</evidence>
<evidence type="ECO:0000313" key="5">
    <source>
        <dbReference type="EMBL" id="AEC02712.1"/>
    </source>
</evidence>
<accession>F4GIU4</accession>
<dbReference type="PRINTS" id="PR00107">
    <property type="entry name" value="PHOSPHOCPHPR"/>
</dbReference>
<dbReference type="InterPro" id="IPR000032">
    <property type="entry name" value="HPr-like"/>
</dbReference>
<protein>
    <recommendedName>
        <fullName evidence="2">Phosphocarrier protein HPr</fullName>
    </recommendedName>
</protein>
<dbReference type="STRING" id="760011.Spico_1509"/>
<dbReference type="AlphaFoldDB" id="F4GIU4"/>
<sequence length="85" mass="9285">MKNFTHTVTVENGLHARPAGQVVAFAKSLSSDVTISAKGKSADLKKLFSLMKLDIQKGEVITVSLEGEHEESDCQALETYCQQNM</sequence>
<dbReference type="RefSeq" id="WP_013740106.1">
    <property type="nucleotide sequence ID" value="NC_015436.1"/>
</dbReference>
<dbReference type="InterPro" id="IPR050399">
    <property type="entry name" value="HPr"/>
</dbReference>